<organism evidence="10 11">
    <name type="scientific">Bacillus coahuilensis p1.1.43</name>
    <dbReference type="NCBI Taxonomy" id="1150625"/>
    <lineage>
        <taxon>Bacteria</taxon>
        <taxon>Bacillati</taxon>
        <taxon>Bacillota</taxon>
        <taxon>Bacilli</taxon>
        <taxon>Bacillales</taxon>
        <taxon>Bacillaceae</taxon>
        <taxon>Bacillus</taxon>
    </lineage>
</organism>
<feature type="domain" description="YetF C-terminal" evidence="8">
    <location>
        <begin position="81"/>
        <end position="215"/>
    </location>
</feature>
<protein>
    <submittedName>
        <fullName evidence="10">Membrane protein</fullName>
    </submittedName>
</protein>
<proteinExistence type="inferred from homology"/>
<dbReference type="Proteomes" id="UP000074108">
    <property type="component" value="Unassembled WGS sequence"/>
</dbReference>
<dbReference type="InterPro" id="IPR048454">
    <property type="entry name" value="YetF_N"/>
</dbReference>
<gene>
    <name evidence="10" type="ORF">Q75_17330</name>
</gene>
<evidence type="ECO:0000256" key="2">
    <source>
        <dbReference type="ARBA" id="ARBA00006448"/>
    </source>
</evidence>
<dbReference type="AlphaFoldDB" id="A0A147K3T3"/>
<evidence type="ECO:0000259" key="9">
    <source>
        <dbReference type="Pfam" id="PF20730"/>
    </source>
</evidence>
<accession>A0A147K3T3</accession>
<dbReference type="EMBL" id="LDYG01000059">
    <property type="protein sequence ID" value="KUP03901.1"/>
    <property type="molecule type" value="Genomic_DNA"/>
</dbReference>
<evidence type="ECO:0000259" key="8">
    <source>
        <dbReference type="Pfam" id="PF04239"/>
    </source>
</evidence>
<keyword evidence="5 7" id="KW-1133">Transmembrane helix</keyword>
<evidence type="ECO:0000256" key="1">
    <source>
        <dbReference type="ARBA" id="ARBA00004651"/>
    </source>
</evidence>
<evidence type="ECO:0000256" key="5">
    <source>
        <dbReference type="ARBA" id="ARBA00022989"/>
    </source>
</evidence>
<name>A0A147K3T3_9BACI</name>
<dbReference type="Pfam" id="PF04239">
    <property type="entry name" value="DUF421"/>
    <property type="match status" value="1"/>
</dbReference>
<keyword evidence="3" id="KW-1003">Cell membrane</keyword>
<evidence type="ECO:0000313" key="10">
    <source>
        <dbReference type="EMBL" id="KUP03901.1"/>
    </source>
</evidence>
<evidence type="ECO:0000256" key="7">
    <source>
        <dbReference type="SAM" id="Phobius"/>
    </source>
</evidence>
<evidence type="ECO:0000256" key="3">
    <source>
        <dbReference type="ARBA" id="ARBA00022475"/>
    </source>
</evidence>
<evidence type="ECO:0000256" key="6">
    <source>
        <dbReference type="ARBA" id="ARBA00023136"/>
    </source>
</evidence>
<dbReference type="PATRIC" id="fig|1150625.3.peg.3640"/>
<comment type="caution">
    <text evidence="10">The sequence shown here is derived from an EMBL/GenBank/DDBJ whole genome shotgun (WGS) entry which is preliminary data.</text>
</comment>
<sequence>MEHYMTVAVELAAGLLLLFIITKVLGKTQFSQITPFDFISALVLGELVGNAIYDHEVAVQEILFSTIIWGVMIYFIELVTQKIKWTRKLLEGEPNIVVRKGLLQYKVLKKCKLDINQLMGLIRQQGYFSLEEIEYAIIETNGIITVLPKPAFDVPKTVDFNFPLRSVDLPIILIEDGEIVKDNLIEIGQDENWLLNQLEQKNVARIKDVLYAEWKKDRPLYILTYTT</sequence>
<keyword evidence="6 7" id="KW-0472">Membrane</keyword>
<dbReference type="PANTHER" id="PTHR34582:SF5">
    <property type="entry name" value="UPF0702 TRANSMEMBRANE PROTEIN YETF"/>
    <property type="match status" value="1"/>
</dbReference>
<dbReference type="PANTHER" id="PTHR34582">
    <property type="entry name" value="UPF0702 TRANSMEMBRANE PROTEIN YCAP"/>
    <property type="match status" value="1"/>
</dbReference>
<dbReference type="InterPro" id="IPR007353">
    <property type="entry name" value="DUF421"/>
</dbReference>
<feature type="transmembrane region" description="Helical" evidence="7">
    <location>
        <begin position="62"/>
        <end position="80"/>
    </location>
</feature>
<dbReference type="GO" id="GO:0005886">
    <property type="term" value="C:plasma membrane"/>
    <property type="evidence" value="ECO:0007669"/>
    <property type="project" value="UniProtKB-SubCell"/>
</dbReference>
<dbReference type="RefSeq" id="WP_059352139.1">
    <property type="nucleotide sequence ID" value="NZ_LDYG01000059.1"/>
</dbReference>
<evidence type="ECO:0000313" key="11">
    <source>
        <dbReference type="Proteomes" id="UP000074108"/>
    </source>
</evidence>
<feature type="domain" description="YetF-like N-terminal transmembrane" evidence="9">
    <location>
        <begin position="4"/>
        <end position="78"/>
    </location>
</feature>
<reference evidence="10 11" key="1">
    <citation type="journal article" date="2016" name="Front. Microbiol.">
        <title>Microevolution Analysis of Bacillus coahuilensis Unveils Differences in Phosphorus Acquisition Strategies and Their Regulation.</title>
        <authorList>
            <person name="Gomez-Lunar Z."/>
            <person name="Hernandez-Gonzalez I."/>
            <person name="Rodriguez-Torres M.D."/>
            <person name="Souza V."/>
            <person name="Olmedo-Alvarez G."/>
        </authorList>
    </citation>
    <scope>NUCLEOTIDE SEQUENCE [LARGE SCALE GENOMIC DNA]</scope>
    <source>
        <strain evidence="11">p1.1.43</strain>
    </source>
</reference>
<dbReference type="STRING" id="1150625.Q75_17330"/>
<comment type="subcellular location">
    <subcellularLocation>
        <location evidence="1">Cell membrane</location>
        <topology evidence="1">Multi-pass membrane protein</topology>
    </subcellularLocation>
</comment>
<keyword evidence="11" id="KW-1185">Reference proteome</keyword>
<evidence type="ECO:0000256" key="4">
    <source>
        <dbReference type="ARBA" id="ARBA00022692"/>
    </source>
</evidence>
<comment type="similarity">
    <text evidence="2">Belongs to the UPF0702 family.</text>
</comment>
<dbReference type="Pfam" id="PF20730">
    <property type="entry name" value="YetF_N"/>
    <property type="match status" value="1"/>
</dbReference>
<dbReference type="InterPro" id="IPR023090">
    <property type="entry name" value="UPF0702_alpha/beta_dom_sf"/>
</dbReference>
<keyword evidence="4 7" id="KW-0812">Transmembrane</keyword>
<dbReference type="Gene3D" id="3.30.240.20">
    <property type="entry name" value="bsu07140 like domains"/>
    <property type="match status" value="2"/>
</dbReference>
<dbReference type="OrthoDB" id="1076133at2"/>